<organism evidence="1 2">
    <name type="scientific">Ephemerocybe angulata</name>
    <dbReference type="NCBI Taxonomy" id="980116"/>
    <lineage>
        <taxon>Eukaryota</taxon>
        <taxon>Fungi</taxon>
        <taxon>Dikarya</taxon>
        <taxon>Basidiomycota</taxon>
        <taxon>Agaricomycotina</taxon>
        <taxon>Agaricomycetes</taxon>
        <taxon>Agaricomycetidae</taxon>
        <taxon>Agaricales</taxon>
        <taxon>Agaricineae</taxon>
        <taxon>Psathyrellaceae</taxon>
        <taxon>Ephemerocybe</taxon>
    </lineage>
</organism>
<dbReference type="EMBL" id="JACGCI010000033">
    <property type="protein sequence ID" value="KAF6754636.1"/>
    <property type="molecule type" value="Genomic_DNA"/>
</dbReference>
<accession>A0A8H6HZH3</accession>
<evidence type="ECO:0000313" key="2">
    <source>
        <dbReference type="Proteomes" id="UP000521943"/>
    </source>
</evidence>
<sequence length="171" mass="19003">MCAIELVTDSVRSARQEFGQQPRTHPRLMLISCTTTGASRLRESRVGAASSGNHIFQGAENLVLGDIDIIAAGGNVERHRHEHIHVHIHISTGRGRRSLAGDRMRQSQANEREYATAAESWGRLTNVGSGSRAALHSTSGDVLVDDQKEPSRHRRLFLFFLSPQFPDMVRR</sequence>
<proteinExistence type="predicted"/>
<dbReference type="AlphaFoldDB" id="A0A8H6HZH3"/>
<name>A0A8H6HZH3_9AGAR</name>
<evidence type="ECO:0000313" key="1">
    <source>
        <dbReference type="EMBL" id="KAF6754636.1"/>
    </source>
</evidence>
<keyword evidence="2" id="KW-1185">Reference proteome</keyword>
<comment type="caution">
    <text evidence="1">The sequence shown here is derived from an EMBL/GenBank/DDBJ whole genome shotgun (WGS) entry which is preliminary data.</text>
</comment>
<dbReference type="Proteomes" id="UP000521943">
    <property type="component" value="Unassembled WGS sequence"/>
</dbReference>
<gene>
    <name evidence="1" type="ORF">DFP72DRAFT_361556</name>
</gene>
<protein>
    <submittedName>
        <fullName evidence="1">Uncharacterized protein</fullName>
    </submittedName>
</protein>
<reference evidence="1 2" key="1">
    <citation type="submission" date="2020-07" db="EMBL/GenBank/DDBJ databases">
        <title>Comparative genomics of pyrophilous fungi reveals a link between fire events and developmental genes.</title>
        <authorList>
            <consortium name="DOE Joint Genome Institute"/>
            <person name="Steindorff A.S."/>
            <person name="Carver A."/>
            <person name="Calhoun S."/>
            <person name="Stillman K."/>
            <person name="Liu H."/>
            <person name="Lipzen A."/>
            <person name="Pangilinan J."/>
            <person name="Labutti K."/>
            <person name="Bruns T.D."/>
            <person name="Grigoriev I.V."/>
        </authorList>
    </citation>
    <scope>NUCLEOTIDE SEQUENCE [LARGE SCALE GENOMIC DNA]</scope>
    <source>
        <strain evidence="1 2">CBS 144469</strain>
    </source>
</reference>